<comment type="similarity">
    <text evidence="1">Belongs to the Gfa family.</text>
</comment>
<dbReference type="InterPro" id="IPR006913">
    <property type="entry name" value="CENP-V/GFA"/>
</dbReference>
<accession>A0A382LX71</accession>
<sequence length="152" mass="16861">MNKGRCLCGSVTWELLAEPYAIYNCHCRMCQKAHGAAFGTYCFVNEDQFRWTSSTDTIVYYESSEYLVRSSCDVCGSVVPYANKAGNHWVAPGGCHNHMRKPDYNIFVVDNSPWHTINGDMPRRNGYPEESGIPSVGGLAIPGKAENLVRGS</sequence>
<dbReference type="EMBL" id="UINC01089800">
    <property type="protein sequence ID" value="SVC41176.1"/>
    <property type="molecule type" value="Genomic_DNA"/>
</dbReference>
<keyword evidence="3" id="KW-0862">Zinc</keyword>
<reference evidence="6" key="1">
    <citation type="submission" date="2018-05" db="EMBL/GenBank/DDBJ databases">
        <authorList>
            <person name="Lanie J.A."/>
            <person name="Ng W.-L."/>
            <person name="Kazmierczak K.M."/>
            <person name="Andrzejewski T.M."/>
            <person name="Davidsen T.M."/>
            <person name="Wayne K.J."/>
            <person name="Tettelin H."/>
            <person name="Glass J.I."/>
            <person name="Rusch D."/>
            <person name="Podicherti R."/>
            <person name="Tsui H.-C.T."/>
            <person name="Winkler M.E."/>
        </authorList>
    </citation>
    <scope>NUCLEOTIDE SEQUENCE</scope>
</reference>
<evidence type="ECO:0000259" key="5">
    <source>
        <dbReference type="PROSITE" id="PS51891"/>
    </source>
</evidence>
<dbReference type="InterPro" id="IPR011057">
    <property type="entry name" value="Mss4-like_sf"/>
</dbReference>
<dbReference type="PANTHER" id="PTHR33337">
    <property type="entry name" value="GFA DOMAIN-CONTAINING PROTEIN"/>
    <property type="match status" value="1"/>
</dbReference>
<proteinExistence type="inferred from homology"/>
<dbReference type="Pfam" id="PF04828">
    <property type="entry name" value="GFA"/>
    <property type="match status" value="1"/>
</dbReference>
<evidence type="ECO:0000313" key="6">
    <source>
        <dbReference type="EMBL" id="SVC41176.1"/>
    </source>
</evidence>
<evidence type="ECO:0000256" key="1">
    <source>
        <dbReference type="ARBA" id="ARBA00005495"/>
    </source>
</evidence>
<name>A0A382LX71_9ZZZZ</name>
<gene>
    <name evidence="6" type="ORF">METZ01_LOCUS294030</name>
</gene>
<dbReference type="SUPFAM" id="SSF51316">
    <property type="entry name" value="Mss4-like"/>
    <property type="match status" value="1"/>
</dbReference>
<evidence type="ECO:0000256" key="3">
    <source>
        <dbReference type="ARBA" id="ARBA00022833"/>
    </source>
</evidence>
<dbReference type="PROSITE" id="PS51891">
    <property type="entry name" value="CENP_V_GFA"/>
    <property type="match status" value="1"/>
</dbReference>
<dbReference type="GO" id="GO:0016846">
    <property type="term" value="F:carbon-sulfur lyase activity"/>
    <property type="evidence" value="ECO:0007669"/>
    <property type="project" value="InterPro"/>
</dbReference>
<dbReference type="AlphaFoldDB" id="A0A382LX71"/>
<feature type="non-terminal residue" evidence="6">
    <location>
        <position position="152"/>
    </location>
</feature>
<evidence type="ECO:0000256" key="4">
    <source>
        <dbReference type="ARBA" id="ARBA00023239"/>
    </source>
</evidence>
<organism evidence="6">
    <name type="scientific">marine metagenome</name>
    <dbReference type="NCBI Taxonomy" id="408172"/>
    <lineage>
        <taxon>unclassified sequences</taxon>
        <taxon>metagenomes</taxon>
        <taxon>ecological metagenomes</taxon>
    </lineage>
</organism>
<dbReference type="GO" id="GO:0046872">
    <property type="term" value="F:metal ion binding"/>
    <property type="evidence" value="ECO:0007669"/>
    <property type="project" value="UniProtKB-KW"/>
</dbReference>
<dbReference type="PANTHER" id="PTHR33337:SF40">
    <property type="entry name" value="CENP-V_GFA DOMAIN-CONTAINING PROTEIN-RELATED"/>
    <property type="match status" value="1"/>
</dbReference>
<protein>
    <recommendedName>
        <fullName evidence="5">CENP-V/GFA domain-containing protein</fullName>
    </recommendedName>
</protein>
<feature type="domain" description="CENP-V/GFA" evidence="5">
    <location>
        <begin position="2"/>
        <end position="130"/>
    </location>
</feature>
<evidence type="ECO:0000256" key="2">
    <source>
        <dbReference type="ARBA" id="ARBA00022723"/>
    </source>
</evidence>
<dbReference type="Gene3D" id="3.90.1590.10">
    <property type="entry name" value="glutathione-dependent formaldehyde- activating enzyme (gfa)"/>
    <property type="match status" value="1"/>
</dbReference>
<keyword evidence="2" id="KW-0479">Metal-binding</keyword>
<keyword evidence="4" id="KW-0456">Lyase</keyword>